<dbReference type="PANTHER" id="PTHR43811">
    <property type="entry name" value="FKBP-TYPE PEPTIDYL-PROLYL CIS-TRANS ISOMERASE FKPA"/>
    <property type="match status" value="1"/>
</dbReference>
<dbReference type="Proteomes" id="UP000480410">
    <property type="component" value="Unassembled WGS sequence"/>
</dbReference>
<evidence type="ECO:0000256" key="4">
    <source>
        <dbReference type="ARBA" id="ARBA00023235"/>
    </source>
</evidence>
<dbReference type="PANTHER" id="PTHR43811:SF23">
    <property type="entry name" value="FKBP-TYPE 22 KDA PEPTIDYL-PROLYL CIS-TRANS ISOMERASE"/>
    <property type="match status" value="1"/>
</dbReference>
<evidence type="ECO:0000259" key="8">
    <source>
        <dbReference type="PROSITE" id="PS50059"/>
    </source>
</evidence>
<dbReference type="GO" id="GO:0006457">
    <property type="term" value="P:protein folding"/>
    <property type="evidence" value="ECO:0007669"/>
    <property type="project" value="InterPro"/>
</dbReference>
<accession>A0A6B3NQS0</accession>
<gene>
    <name evidence="9" type="ORF">G3435_23740</name>
    <name evidence="10" type="ORF">G3436_11770</name>
</gene>
<comment type="similarity">
    <text evidence="2 6">Belongs to the FKBP-type PPIase family.</text>
</comment>
<dbReference type="SUPFAM" id="SSF54534">
    <property type="entry name" value="FKBP-like"/>
    <property type="match status" value="1"/>
</dbReference>
<proteinExistence type="inferred from homology"/>
<protein>
    <recommendedName>
        <fullName evidence="6">Peptidyl-prolyl cis-trans isomerase</fullName>
        <ecNumber evidence="6">5.2.1.8</ecNumber>
    </recommendedName>
</protein>
<keyword evidence="7" id="KW-0732">Signal</keyword>
<dbReference type="InterPro" id="IPR000774">
    <property type="entry name" value="PPIase_FKBP_N"/>
</dbReference>
<feature type="signal peptide" evidence="7">
    <location>
        <begin position="1"/>
        <end position="18"/>
    </location>
</feature>
<dbReference type="InterPro" id="IPR036944">
    <property type="entry name" value="PPIase_FKBP_N_sf"/>
</dbReference>
<dbReference type="InterPro" id="IPR001179">
    <property type="entry name" value="PPIase_FKBP_dom"/>
</dbReference>
<evidence type="ECO:0000256" key="6">
    <source>
        <dbReference type="RuleBase" id="RU003915"/>
    </source>
</evidence>
<evidence type="ECO:0000256" key="5">
    <source>
        <dbReference type="PROSITE-ProRule" id="PRU00277"/>
    </source>
</evidence>
<dbReference type="AlphaFoldDB" id="A0A6B3NQS0"/>
<dbReference type="Proteomes" id="UP000482634">
    <property type="component" value="Unassembled WGS sequence"/>
</dbReference>
<evidence type="ECO:0000313" key="11">
    <source>
        <dbReference type="Proteomes" id="UP000480410"/>
    </source>
</evidence>
<keyword evidence="3 5" id="KW-0697">Rotamase</keyword>
<dbReference type="EMBL" id="JAAHBU010000147">
    <property type="protein sequence ID" value="NER64439.1"/>
    <property type="molecule type" value="Genomic_DNA"/>
</dbReference>
<comment type="caution">
    <text evidence="10">The sequence shown here is derived from an EMBL/GenBank/DDBJ whole genome shotgun (WGS) entry which is preliminary data.</text>
</comment>
<sequence length="221" mass="23929">MPRYLLLPLLLALPTAFADTAEQPASAHDLAYSVGASLGERLRSEMPELQLKALIEGLQQAYENKPLALSQARREAILSQHDAQANEAAAQSQVEMLMAVETRFLAQERARAGVRELPEGVLVTELVKGSGASPRADGRVQVRYVGRLPDGAVFDQSEQPQWFSLKSVIEGWQVALPQMATGAKWRVVIPSAKSYGADGAGDLIPPFTPLIFEIELLGVAD</sequence>
<dbReference type="Gene3D" id="1.10.287.460">
    <property type="entry name" value="Peptidyl-prolyl cis-trans isomerase, FKBP-type, N-terminal domain"/>
    <property type="match status" value="1"/>
</dbReference>
<evidence type="ECO:0000313" key="10">
    <source>
        <dbReference type="EMBL" id="NER64439.1"/>
    </source>
</evidence>
<comment type="catalytic activity">
    <reaction evidence="1 5 6">
        <text>[protein]-peptidylproline (omega=180) = [protein]-peptidylproline (omega=0)</text>
        <dbReference type="Rhea" id="RHEA:16237"/>
        <dbReference type="Rhea" id="RHEA-COMP:10747"/>
        <dbReference type="Rhea" id="RHEA-COMP:10748"/>
        <dbReference type="ChEBI" id="CHEBI:83833"/>
        <dbReference type="ChEBI" id="CHEBI:83834"/>
        <dbReference type="EC" id="5.2.1.8"/>
    </reaction>
</comment>
<accession>A0A6M0CXA1</accession>
<feature type="chain" id="PRO_5044630345" description="Peptidyl-prolyl cis-trans isomerase" evidence="7">
    <location>
        <begin position="19"/>
        <end position="221"/>
    </location>
</feature>
<evidence type="ECO:0000256" key="2">
    <source>
        <dbReference type="ARBA" id="ARBA00006577"/>
    </source>
</evidence>
<dbReference type="RefSeq" id="WP_163945033.1">
    <property type="nucleotide sequence ID" value="NZ_JAAHBU010000147.1"/>
</dbReference>
<dbReference type="EMBL" id="JAAHBV010000670">
    <property type="protein sequence ID" value="NER62156.1"/>
    <property type="molecule type" value="Genomic_DNA"/>
</dbReference>
<evidence type="ECO:0000313" key="12">
    <source>
        <dbReference type="Proteomes" id="UP000482634"/>
    </source>
</evidence>
<dbReference type="Pfam" id="PF00254">
    <property type="entry name" value="FKBP_C"/>
    <property type="match status" value="1"/>
</dbReference>
<dbReference type="GO" id="GO:0003755">
    <property type="term" value="F:peptidyl-prolyl cis-trans isomerase activity"/>
    <property type="evidence" value="ECO:0007669"/>
    <property type="project" value="UniProtKB-UniRule"/>
</dbReference>
<dbReference type="EC" id="5.2.1.8" evidence="6"/>
<dbReference type="Gene3D" id="3.10.50.40">
    <property type="match status" value="1"/>
</dbReference>
<evidence type="ECO:0000313" key="9">
    <source>
        <dbReference type="EMBL" id="NER62156.1"/>
    </source>
</evidence>
<organism evidence="10 12">
    <name type="scientific">Pseudomonas brassicae</name>
    <dbReference type="NCBI Taxonomy" id="2708063"/>
    <lineage>
        <taxon>Bacteria</taxon>
        <taxon>Pseudomonadati</taxon>
        <taxon>Pseudomonadota</taxon>
        <taxon>Gammaproteobacteria</taxon>
        <taxon>Pseudomonadales</taxon>
        <taxon>Pseudomonadaceae</taxon>
        <taxon>Pseudomonas</taxon>
    </lineage>
</organism>
<dbReference type="InterPro" id="IPR046357">
    <property type="entry name" value="PPIase_dom_sf"/>
</dbReference>
<dbReference type="PROSITE" id="PS50059">
    <property type="entry name" value="FKBP_PPIASE"/>
    <property type="match status" value="1"/>
</dbReference>
<keyword evidence="12" id="KW-1185">Reference proteome</keyword>
<evidence type="ECO:0000256" key="7">
    <source>
        <dbReference type="SAM" id="SignalP"/>
    </source>
</evidence>
<feature type="domain" description="PPIase FKBP-type" evidence="8">
    <location>
        <begin position="137"/>
        <end position="220"/>
    </location>
</feature>
<name>A0A6B3NQS0_9PSED</name>
<evidence type="ECO:0000256" key="3">
    <source>
        <dbReference type="ARBA" id="ARBA00023110"/>
    </source>
</evidence>
<keyword evidence="4 5" id="KW-0413">Isomerase</keyword>
<dbReference type="Pfam" id="PF01346">
    <property type="entry name" value="FKBP_N"/>
    <property type="match status" value="1"/>
</dbReference>
<evidence type="ECO:0000256" key="1">
    <source>
        <dbReference type="ARBA" id="ARBA00000971"/>
    </source>
</evidence>
<reference evidence="11 12" key="1">
    <citation type="submission" date="2020-02" db="EMBL/GenBank/DDBJ databases">
        <title>Broccoli isolated Pseudomonas sp.</title>
        <authorList>
            <person name="Fujikawa T."/>
            <person name="Sawada H."/>
        </authorList>
    </citation>
    <scope>NUCLEOTIDE SEQUENCE [LARGE SCALE GENOMIC DNA]</scope>
    <source>
        <strain evidence="10 12">MAFF212427</strain>
        <strain evidence="9 11">MAFF212428</strain>
    </source>
</reference>